<organism evidence="2 3">
    <name type="scientific">Paramuricea clavata</name>
    <name type="common">Red gorgonian</name>
    <name type="synonym">Violescent sea-whip</name>
    <dbReference type="NCBI Taxonomy" id="317549"/>
    <lineage>
        <taxon>Eukaryota</taxon>
        <taxon>Metazoa</taxon>
        <taxon>Cnidaria</taxon>
        <taxon>Anthozoa</taxon>
        <taxon>Octocorallia</taxon>
        <taxon>Malacalcyonacea</taxon>
        <taxon>Plexauridae</taxon>
        <taxon>Paramuricea</taxon>
    </lineage>
</organism>
<feature type="domain" description="DUF7869" evidence="1">
    <location>
        <begin position="51"/>
        <end position="246"/>
    </location>
</feature>
<dbReference type="AlphaFoldDB" id="A0A7D9ET70"/>
<gene>
    <name evidence="2" type="ORF">PACLA_8A087712</name>
</gene>
<protein>
    <recommendedName>
        <fullName evidence="1">DUF7869 domain-containing protein</fullName>
    </recommendedName>
</protein>
<keyword evidence="3" id="KW-1185">Reference proteome</keyword>
<dbReference type="InterPro" id="IPR057191">
    <property type="entry name" value="DUF7869"/>
</dbReference>
<sequence>MKNVFKNRNEREKYHLHRYKARKHPEKYLTIILDGMDQSKTDIPNVCRICKSTANLQKLRTHLTGAIVHSGLCLMGKFYLGFFDMFQWDHDSNLTNNIILQTLEIVNRRYGLPPVFHLQLDNCWRENKNRHVFTLLSLLVELSIFDKVKGNFLPVGHTHEHIDALFGIFSKKLQIQNIYTFDDLCQSFEGCTDKPHPEAHRPEWMYGIKEWLQPHSHDLHQHVQPHCFKFVRNPEGQAVMFYRKWSGEAWMGPLVTPECLTFTEYLEPSQQSDDNREESNSQCSDTVIEIGEFSGSPENVDLQTLEKVPNSQKSDTTTITLSSPSHMITMDSQDRSPTKLPNVAEKECQTMDGVFLSIEEYASLLQKASFCPNFSDNLIKIRSHIYHFSEPEMDPTAFESICRDAGAENLYNCINNAICSNRMSTERKQLSKLRTMVIIYIMVYSQSQRFNSFQGALSRTLQQFGITEQGLQSLRNLGIAAHPHTVKAEAKLLHQHIQIMSLTLLNRK</sequence>
<reference evidence="2" key="1">
    <citation type="submission" date="2020-04" db="EMBL/GenBank/DDBJ databases">
        <authorList>
            <person name="Alioto T."/>
            <person name="Alioto T."/>
            <person name="Gomez Garrido J."/>
        </authorList>
    </citation>
    <scope>NUCLEOTIDE SEQUENCE</scope>
    <source>
        <strain evidence="2">A484AB</strain>
    </source>
</reference>
<dbReference type="PANTHER" id="PTHR33153:SF3">
    <property type="entry name" value="TRAFFICKING PROTEIN PARTICLE COMPLEX SUBUNIT 11 DOMAIN-CONTAINING PROTEIN"/>
    <property type="match status" value="1"/>
</dbReference>
<accession>A0A7D9ET70</accession>
<dbReference type="PANTHER" id="PTHR33153">
    <property type="entry name" value="MYND-TYPE DOMAIN-CONTAINING PROTEIN"/>
    <property type="match status" value="1"/>
</dbReference>
<dbReference type="OrthoDB" id="5984528at2759"/>
<name>A0A7D9ET70_PARCT</name>
<dbReference type="Pfam" id="PF25273">
    <property type="entry name" value="DUF7869"/>
    <property type="match status" value="1"/>
</dbReference>
<evidence type="ECO:0000313" key="2">
    <source>
        <dbReference type="EMBL" id="CAB4017214.1"/>
    </source>
</evidence>
<dbReference type="Proteomes" id="UP001152795">
    <property type="component" value="Unassembled WGS sequence"/>
</dbReference>
<comment type="caution">
    <text evidence="2">The sequence shown here is derived from an EMBL/GenBank/DDBJ whole genome shotgun (WGS) entry which is preliminary data.</text>
</comment>
<evidence type="ECO:0000259" key="1">
    <source>
        <dbReference type="Pfam" id="PF25273"/>
    </source>
</evidence>
<dbReference type="EMBL" id="CACRXK020009448">
    <property type="protein sequence ID" value="CAB4017214.1"/>
    <property type="molecule type" value="Genomic_DNA"/>
</dbReference>
<evidence type="ECO:0000313" key="3">
    <source>
        <dbReference type="Proteomes" id="UP001152795"/>
    </source>
</evidence>
<proteinExistence type="predicted"/>